<organism evidence="1 2">
    <name type="scientific">Amycolatopsis roodepoortensis</name>
    <dbReference type="NCBI Taxonomy" id="700274"/>
    <lineage>
        <taxon>Bacteria</taxon>
        <taxon>Bacillati</taxon>
        <taxon>Actinomycetota</taxon>
        <taxon>Actinomycetes</taxon>
        <taxon>Pseudonocardiales</taxon>
        <taxon>Pseudonocardiaceae</taxon>
        <taxon>Amycolatopsis</taxon>
    </lineage>
</organism>
<dbReference type="Proteomes" id="UP000656548">
    <property type="component" value="Unassembled WGS sequence"/>
</dbReference>
<evidence type="ECO:0000313" key="1">
    <source>
        <dbReference type="EMBL" id="MBE1575319.1"/>
    </source>
</evidence>
<dbReference type="SUPFAM" id="SSF48452">
    <property type="entry name" value="TPR-like"/>
    <property type="match status" value="1"/>
</dbReference>
<evidence type="ECO:0008006" key="3">
    <source>
        <dbReference type="Google" id="ProtNLM"/>
    </source>
</evidence>
<dbReference type="InterPro" id="IPR011990">
    <property type="entry name" value="TPR-like_helical_dom_sf"/>
</dbReference>
<comment type="caution">
    <text evidence="1">The sequence shown here is derived from an EMBL/GenBank/DDBJ whole genome shotgun (WGS) entry which is preliminary data.</text>
</comment>
<protein>
    <recommendedName>
        <fullName evidence="3">Tetratricopeptide repeat protein</fullName>
    </recommendedName>
</protein>
<dbReference type="RefSeq" id="WP_192742858.1">
    <property type="nucleotide sequence ID" value="NZ_JADBEJ010000004.1"/>
</dbReference>
<dbReference type="EMBL" id="JADBEJ010000004">
    <property type="protein sequence ID" value="MBE1575319.1"/>
    <property type="molecule type" value="Genomic_DNA"/>
</dbReference>
<evidence type="ECO:0000313" key="2">
    <source>
        <dbReference type="Proteomes" id="UP000656548"/>
    </source>
</evidence>
<keyword evidence="2" id="KW-1185">Reference proteome</keyword>
<name>A0ABR9L3J4_9PSEU</name>
<dbReference type="Gene3D" id="1.25.40.10">
    <property type="entry name" value="Tetratricopeptide repeat domain"/>
    <property type="match status" value="1"/>
</dbReference>
<proteinExistence type="predicted"/>
<sequence length="170" mass="17998">MRLAIEQSHHRGVQYAEVGLGLGARRQGRLDAAEKHLRNWLDWCRRWDGDAGVALILAELGFIAEQRGDTAQALALHLNGFRASRSTMDPRAIALALEGLAGAQALAGHHGHAAHLLGMAAALRGSAGAPLPPAERGDVERITAATRQALGAKDFAAAYDHGTGTTFDEL</sequence>
<gene>
    <name evidence="1" type="ORF">H4W30_002366</name>
</gene>
<reference evidence="1 2" key="1">
    <citation type="submission" date="2020-10" db="EMBL/GenBank/DDBJ databases">
        <title>Sequencing the genomes of 1000 actinobacteria strains.</title>
        <authorList>
            <person name="Klenk H.-P."/>
        </authorList>
    </citation>
    <scope>NUCLEOTIDE SEQUENCE [LARGE SCALE GENOMIC DNA]</scope>
    <source>
        <strain evidence="1 2">DSM 46661</strain>
    </source>
</reference>
<accession>A0ABR9L3J4</accession>